<dbReference type="AlphaFoldDB" id="A0A511ZJU1"/>
<evidence type="ECO:0000313" key="3">
    <source>
        <dbReference type="Proteomes" id="UP000321558"/>
    </source>
</evidence>
<dbReference type="Pfam" id="PF14398">
    <property type="entry name" value="ATPgrasp_YheCD"/>
    <property type="match status" value="1"/>
</dbReference>
<dbReference type="RefSeq" id="WP_147210680.1">
    <property type="nucleotide sequence ID" value="NZ_BJYM01000009.1"/>
</dbReference>
<proteinExistence type="predicted"/>
<feature type="domain" description="DUF8042" evidence="1">
    <location>
        <begin position="6"/>
        <end position="106"/>
    </location>
</feature>
<dbReference type="SUPFAM" id="SSF56059">
    <property type="entry name" value="Glutathione synthetase ATP-binding domain-like"/>
    <property type="match status" value="1"/>
</dbReference>
<protein>
    <recommendedName>
        <fullName evidence="1">DUF8042 domain-containing protein</fullName>
    </recommendedName>
</protein>
<dbReference type="Proteomes" id="UP000321558">
    <property type="component" value="Unassembled WGS sequence"/>
</dbReference>
<keyword evidence="3" id="KW-1185">Reference proteome</keyword>
<dbReference type="OrthoDB" id="7869153at2"/>
<accession>A0A511ZJU1</accession>
<evidence type="ECO:0000259" key="1">
    <source>
        <dbReference type="Pfam" id="PF26154"/>
    </source>
</evidence>
<gene>
    <name evidence="2" type="ORF">OSO01_24530</name>
</gene>
<dbReference type="EMBL" id="BJYM01000009">
    <property type="protein sequence ID" value="GEN87714.1"/>
    <property type="molecule type" value="Genomic_DNA"/>
</dbReference>
<name>A0A511ZJU1_9BACI</name>
<dbReference type="Gene3D" id="3.30.470.20">
    <property type="entry name" value="ATP-grasp fold, B domain"/>
    <property type="match status" value="1"/>
</dbReference>
<evidence type="ECO:0000313" key="2">
    <source>
        <dbReference type="EMBL" id="GEN87714.1"/>
    </source>
</evidence>
<sequence length="823" mass="95794">MPTINQKQINQSLNIVNTIIEAAEHFQGLVRKKEKNQAIFILGSIVDGIQALNQNGYINSTHQNLSGKLEKNLLLIAKNIENDKSTKILEITQFSLIPNLKKLQLLFEENNHINKEKEQIKIGVYGIQNPLLYYPQPRIEAMVKESEKQNAILYFFGDNDVNFSEKMIDAVSYQNGEKKQVTIPFPDVINNTSAKKTHIGRKLLRTVPFTNYFHVGNKISLPQRLVQTRNKYVKLLVPFQLCHNKEKILNFIESNNKVVFKHLEANRGENIYFVTKKKHRYILLDQKKENILVAEEFEKWLDDIILNQKGSYIIQKYIHTRTKNNEPYHIRSHVQKNASGKWQVTYIYPRIGNKKSNLSNISTEGRIEDFHEFLMNEYGDKQGKKYAEDILKLSIDVAWNLDKLYGMAIDELGLDFAIDDKGKIWMHEANNGPQTAFHEDQRAVNTIGYAKYIYKNGIVHSLSANSIQKNQFNSHTSNLSTRHHMGKKLLGLIVPNIAQITPLQRALISSAEMENIDICLIRPNDIDFENLLIRGHFYDRENQEWKPSISSYPDIILDELKAKDNEHLKFVYEELENIPFINHWSNQIVNIPELYQQLEKNEKLAPLLPNYARIKKLRDVFHWVNKYHSIKLILEAEDEIMYINQLQNNKFEVISQQKTQVFSEFQLTQHFEKILVKKRVIVEADTYEFPRKQFNLHLIRDININKWNIANVTFQTANNGNELLHTNQISFLNSDEKQIDIDEFNSIEANLMEYSELIAAAIQDYYSMLPLNELEITFQLSKDNEIAISKVNPCGPAYTLHPERYAKLVIKLGVQLISSNEVL</sequence>
<dbReference type="Pfam" id="PF26154">
    <property type="entry name" value="DUF8042"/>
    <property type="match status" value="1"/>
</dbReference>
<reference evidence="2 3" key="1">
    <citation type="submission" date="2019-07" db="EMBL/GenBank/DDBJ databases">
        <title>Whole genome shotgun sequence of Oceanobacillus sojae NBRC 105379.</title>
        <authorList>
            <person name="Hosoyama A."/>
            <person name="Uohara A."/>
            <person name="Ohji S."/>
            <person name="Ichikawa N."/>
        </authorList>
    </citation>
    <scope>NUCLEOTIDE SEQUENCE [LARGE SCALE GENOMIC DNA]</scope>
    <source>
        <strain evidence="2 3">NBRC 105379</strain>
    </source>
</reference>
<organism evidence="2 3">
    <name type="scientific">Oceanobacillus sojae</name>
    <dbReference type="NCBI Taxonomy" id="582851"/>
    <lineage>
        <taxon>Bacteria</taxon>
        <taxon>Bacillati</taxon>
        <taxon>Bacillota</taxon>
        <taxon>Bacilli</taxon>
        <taxon>Bacillales</taxon>
        <taxon>Bacillaceae</taxon>
        <taxon>Oceanobacillus</taxon>
    </lineage>
</organism>
<dbReference type="InterPro" id="IPR026838">
    <property type="entry name" value="YheC/D"/>
</dbReference>
<dbReference type="InterPro" id="IPR058355">
    <property type="entry name" value="DUF8042"/>
</dbReference>
<comment type="caution">
    <text evidence="2">The sequence shown here is derived from an EMBL/GenBank/DDBJ whole genome shotgun (WGS) entry which is preliminary data.</text>
</comment>